<proteinExistence type="predicted"/>
<protein>
    <recommendedName>
        <fullName evidence="2">Lipoprotein</fullName>
    </recommendedName>
</protein>
<dbReference type="AlphaFoldDB" id="A0AA96VK03"/>
<sequence>MKKFFKLHSKSVRFILLLVAALACLSFAYSQYENYRLTPRISEEVKNAPLKIDTSSVVLEDGKSYRLPRNIANLVGVYKGLENGHEVQVRVNPDGTYEIISKGERLTETYLDKNGELRYKQEETVGLEIGILVEEHGYVRFYRYKDTIDDDTLTGLEILSNGLYIDSDGKVDLLKSMFQKLRREAVFRHNEYVPQDVLTIDETNAVFTPNFLLFDKEKLVSYSHYHAHSFRDGPFKTSYTPKSEFTKSKDVYDIWEQPIEKWAIEEVLIEEVTLSDFLQMYGSSIRKTAKGLWQIANNKVTDPTDAELESYIKENGRALTDEELAHIKKKYGVEFDVSFGIENKGYFTTINVFGWSEDTGFDEFGLLKENGRF</sequence>
<reference evidence="1" key="1">
    <citation type="submission" date="2023-02" db="EMBL/GenBank/DDBJ databases">
        <title>Streptococcus sp. Genome Sequencing and Assembly.</title>
        <authorList>
            <person name="Shore S.M."/>
            <person name="Nicholson T.L."/>
        </authorList>
    </citation>
    <scope>NUCLEOTIDE SEQUENCE</scope>
    <source>
        <strain evidence="1">29887</strain>
    </source>
</reference>
<dbReference type="PROSITE" id="PS51257">
    <property type="entry name" value="PROKAR_LIPOPROTEIN"/>
    <property type="match status" value="1"/>
</dbReference>
<dbReference type="RefSeq" id="WP_248049605.1">
    <property type="nucleotide sequence ID" value="NZ_CP118735.1"/>
</dbReference>
<dbReference type="EMBL" id="CP118735">
    <property type="protein sequence ID" value="WNY51235.1"/>
    <property type="molecule type" value="Genomic_DNA"/>
</dbReference>
<dbReference type="KEGG" id="sins:PW252_00810"/>
<gene>
    <name evidence="1" type="ORF">PW252_00810</name>
</gene>
<evidence type="ECO:0000313" key="1">
    <source>
        <dbReference type="EMBL" id="WNY51235.1"/>
    </source>
</evidence>
<accession>A0AA96VK03</accession>
<organism evidence="1">
    <name type="scientific">Streptococcus iners</name>
    <dbReference type="NCBI Taxonomy" id="3028084"/>
    <lineage>
        <taxon>Bacteria</taxon>
        <taxon>Bacillati</taxon>
        <taxon>Bacillota</taxon>
        <taxon>Bacilli</taxon>
        <taxon>Lactobacillales</taxon>
        <taxon>Streptococcaceae</taxon>
        <taxon>Streptococcus</taxon>
    </lineage>
</organism>
<name>A0AA96VK03_9STRE</name>
<evidence type="ECO:0008006" key="2">
    <source>
        <dbReference type="Google" id="ProtNLM"/>
    </source>
</evidence>